<dbReference type="SMART" id="SM01260">
    <property type="entry name" value="LANC_like"/>
    <property type="match status" value="1"/>
</dbReference>
<feature type="domain" description="Lantibiotic biosynthesis protein dehydration" evidence="1">
    <location>
        <begin position="227"/>
        <end position="599"/>
    </location>
</feature>
<dbReference type="RefSeq" id="WP_307250559.1">
    <property type="nucleotide sequence ID" value="NZ_JAUSQZ010000001.1"/>
</dbReference>
<evidence type="ECO:0000313" key="3">
    <source>
        <dbReference type="Proteomes" id="UP001235712"/>
    </source>
</evidence>
<proteinExistence type="predicted"/>
<dbReference type="InterPro" id="IPR017146">
    <property type="entry name" value="Lanti_2_LanM"/>
</dbReference>
<dbReference type="InterPro" id="IPR007822">
    <property type="entry name" value="LANC-like"/>
</dbReference>
<dbReference type="Proteomes" id="UP001235712">
    <property type="component" value="Unassembled WGS sequence"/>
</dbReference>
<keyword evidence="3" id="KW-1185">Reference proteome</keyword>
<name>A0ABT9PGL8_9ACTN</name>
<dbReference type="CDD" id="cd04792">
    <property type="entry name" value="LanM-like"/>
    <property type="match status" value="1"/>
</dbReference>
<dbReference type="Pfam" id="PF13575">
    <property type="entry name" value="DUF4135"/>
    <property type="match status" value="1"/>
</dbReference>
<dbReference type="PIRSF" id="PIRSF037228">
    <property type="entry name" value="Lant_mod_RumM"/>
    <property type="match status" value="1"/>
</dbReference>
<dbReference type="SUPFAM" id="SSF158745">
    <property type="entry name" value="LanC-like"/>
    <property type="match status" value="1"/>
</dbReference>
<reference evidence="2 3" key="1">
    <citation type="submission" date="2023-07" db="EMBL/GenBank/DDBJ databases">
        <title>Sequencing the genomes of 1000 actinobacteria strains.</title>
        <authorList>
            <person name="Klenk H.-P."/>
        </authorList>
    </citation>
    <scope>NUCLEOTIDE SEQUENCE [LARGE SCALE GENOMIC DNA]</scope>
    <source>
        <strain evidence="2 3">DSM 44388</strain>
    </source>
</reference>
<dbReference type="Gene3D" id="1.50.10.20">
    <property type="match status" value="1"/>
</dbReference>
<dbReference type="EMBL" id="JAUSQZ010000001">
    <property type="protein sequence ID" value="MDP9831110.1"/>
    <property type="molecule type" value="Genomic_DNA"/>
</dbReference>
<protein>
    <submittedName>
        <fullName evidence="2">Type 2 lantibiotic biosynthesis protein LanM</fullName>
    </submittedName>
</protein>
<sequence>MTATAVRSTSGTDRGLRLAARAANLAERTAVIERLERDGCLGMLESAPGPDAFESWWTERTSTRIAAKFAQEALHRNHPPRRDSEGITRVLDLYRRFEARTADAPVAHLEEVHQSWLPTYRAALSGYRPPARPRYQRLAIVAAPFLDLLERELRDAVTGTTLDFADEVVETLRDTLLDRFELPLAWAMETEAKVCLSRHGENPPDYLDFLRDTFRDEEAYHEFYLRYPVLGRWLARATHLAARNGRDLLTRLDADRPVLATLTGPIRQVRAVRPGQSDHHAGARTVVMVDLLTDSGPSSIVYKPRDISAEAAVQELLTRLAAEAGTGSAGRRVILRPGYGYEEMVPGGRNHARDEHEVRQVYRDLGAHLAAFYVLGGGDLHLENIIVADGHAHVCDCETVLGVLPTGQHRPEGTLLDSVFKTALLEWPTAGQPAEGTMRISGYAGGEAYDMPVPVARITGRALSFETAVTHEAGIRVEPDAANRVFLDGELVRPEDHVDDILEGFGQVYDWFGAEPARTQGIVRDLFRDAPIRFINWGTQIYTQLIAQARHPRCLIDPLEVDWLFGTVRTFPRTWDTGGVLADRELASMWQLDVPIFTARGDAHALVHDHAEPLDSPLDVSPVEFAARRIARLDHHNREQQRRYITASLSAAEISNPAFVDTCTDYAARIGEHLLEQMRTDGAPWASWDIAGPDGLSKVDVDGDLYHGSAGMAFFLAHLDAARPDPRFRAAARRGLEHALRTTDLNQPGAFQGIGGLMYTLNHLGRLWDDEHLTRTALELGNRLEPLIERDRRFDILGGCAGLVPVLLGLGQHDLARRCGERLLDAAIPGDGGVLSWPLTDPDEASASLTGFSHGAGGMGWALILLGRTLGEERWIAAGKQAFAYEATRYDGDEQDWYDLRRSGGGLEKNGRHYANAWCNGAAGIGLSRISAWDLLGRDDEPLLREAHQGLAATMRNFPQLRNDTLCHGRSGNAELLLRFALLNDEPAFQLEANVQVQSQWRNVDEALAGTSEGTAGFFPGLMLGLSGFGMHFLRLARPGQVPSVLLLDSPGTDNR</sequence>
<evidence type="ECO:0000313" key="2">
    <source>
        <dbReference type="EMBL" id="MDP9831110.1"/>
    </source>
</evidence>
<dbReference type="NCBIfam" id="TIGR03897">
    <property type="entry name" value="lanti_2_LanM"/>
    <property type="match status" value="1"/>
</dbReference>
<evidence type="ECO:0000259" key="1">
    <source>
        <dbReference type="Pfam" id="PF13575"/>
    </source>
</evidence>
<comment type="caution">
    <text evidence="2">The sequence shown here is derived from an EMBL/GenBank/DDBJ whole genome shotgun (WGS) entry which is preliminary data.</text>
</comment>
<gene>
    <name evidence="2" type="ORF">J2S57_006859</name>
</gene>
<organism evidence="2 3">
    <name type="scientific">Kineosporia succinea</name>
    <dbReference type="NCBI Taxonomy" id="84632"/>
    <lineage>
        <taxon>Bacteria</taxon>
        <taxon>Bacillati</taxon>
        <taxon>Actinomycetota</taxon>
        <taxon>Actinomycetes</taxon>
        <taxon>Kineosporiales</taxon>
        <taxon>Kineosporiaceae</taxon>
        <taxon>Kineosporia</taxon>
    </lineage>
</organism>
<dbReference type="InterPro" id="IPR025410">
    <property type="entry name" value="Lant_dehyd"/>
</dbReference>
<accession>A0ABT9PGL8</accession>
<dbReference type="PRINTS" id="PR01950">
    <property type="entry name" value="LANCSUPER"/>
</dbReference>
<dbReference type="Pfam" id="PF05147">
    <property type="entry name" value="LANC_like"/>
    <property type="match status" value="1"/>
</dbReference>